<comment type="subcellular location">
    <subcellularLocation>
        <location evidence="1">Mitochondrion</location>
    </subcellularLocation>
</comment>
<keyword evidence="3" id="KW-0496">Mitochondrion</keyword>
<name>A0A8D8TRB3_9HEMI</name>
<feature type="compositionally biased region" description="Low complexity" evidence="5">
    <location>
        <begin position="838"/>
        <end position="855"/>
    </location>
</feature>
<feature type="region of interest" description="Disordered" evidence="5">
    <location>
        <begin position="933"/>
        <end position="953"/>
    </location>
</feature>
<dbReference type="GO" id="GO:0005739">
    <property type="term" value="C:mitochondrion"/>
    <property type="evidence" value="ECO:0007669"/>
    <property type="project" value="UniProtKB-SubCell"/>
</dbReference>
<dbReference type="PANTHER" id="PTHR23354:SF62">
    <property type="entry name" value="MUSTARD, ISOFORM V"/>
    <property type="match status" value="1"/>
</dbReference>
<feature type="compositionally biased region" description="Acidic residues" evidence="5">
    <location>
        <begin position="318"/>
        <end position="339"/>
    </location>
</feature>
<feature type="region of interest" description="Disordered" evidence="5">
    <location>
        <begin position="110"/>
        <end position="153"/>
    </location>
</feature>
<dbReference type="Pfam" id="PF01476">
    <property type="entry name" value="LysM"/>
    <property type="match status" value="1"/>
</dbReference>
<feature type="compositionally biased region" description="Low complexity" evidence="5">
    <location>
        <begin position="781"/>
        <end position="800"/>
    </location>
</feature>
<dbReference type="PROSITE" id="PS51782">
    <property type="entry name" value="LYSM"/>
    <property type="match status" value="1"/>
</dbReference>
<evidence type="ECO:0000256" key="1">
    <source>
        <dbReference type="ARBA" id="ARBA00004173"/>
    </source>
</evidence>
<dbReference type="PROSITE" id="PS51886">
    <property type="entry name" value="TLDC"/>
    <property type="match status" value="1"/>
</dbReference>
<evidence type="ECO:0000259" key="7">
    <source>
        <dbReference type="PROSITE" id="PS51886"/>
    </source>
</evidence>
<feature type="region of interest" description="Disordered" evidence="5">
    <location>
        <begin position="820"/>
        <end position="873"/>
    </location>
</feature>
<sequence length="1352" mass="148485">MNFEKLNAEIFAHHRNSAPSITITEATHQRLSALSADNNNISPRKPEPRKKWSTSTIPVLSSLDESLILGHQATFGTYRQSFDLSGFVDENRSLNTSDSNLSQSSLSGEYEKYATNKNNRRKSWHVGKRRKSSMGVSSVATISPPSGLDRKHGKRGSWWNLLVPDSWPRSRRASTVGISSGGSRHTDNIPYTRNKSRSVDHGFASPFDLDSLRSKVEGRFESVDKLHKDGDTASKENIAGKMQKSSEPIKTTTYTVQPSDTLNSVAARFDTTPSDLAFLNRLTARTVFPGQVIRVPEKAKKRKKTRTTSENKGSSGNEDGEGTEDGDEESGDLESETNESDVSSTHRRLSVNDCESTEECELLESLRPASPKPGHVERVRAPLGASYANRPRHVAPQERFLKINVRHITDGQGVVAGVLLVTPNAVMFDPNVSDTLVIEHGAEAYGVIAPMEFVVNAAIYHDIAHMRVAHIQQKHDPSIKQEIYHLKHRDSISADGGANLYRSGGEKREEDEEDEGKKEEKKGEYTKENTDNVQNSCQVSKPVSQSSEDGAACSCDTASLSSQRGDLVHITSTSTPPNTTHSSTSEDPSTVLDAEQIIRKLEERRQSSLDHPDHHWPVPRSYLEQQREDSQERSEENVDSESIVPSTPHSSPLIKTDCHDSGIDIRDPAPIPVPVTPPVKKSTYSDADILLSDSNDFIPPQPIPTLSSSLDEKKKSALLTHHTLGGGHSGSAVSFAVDETQARDKGEDKSEAKKNKMLKRLSYPLAWMEGFSSDKEDKESLPSSGDSSHPPSSSHSSSVFSKVFSSSPINMVTDLGSGIAGFMKTPSEEGGRFPFPPTSGNSSSSTSSDLQPSSTHLHNLPSTPSAGHHMGSSGELHASAVRTFSGQGTNLSGARAASEKGPSGVGSGSMGSLVNSFSPSSIMNSVGRPSVSTFIRSQHSSHSPQRSVSTSSGGVIGVKDAIMAGKMGPKLNYHSMVSMDDMPELFVSFDIHAPLFPQLEHLELIPRPARSCDDPPLYLRLRMGKPKNRAISRSTPIMSYGKKKMRPEYWFSVPRNRVDELYKFLILWVPHLYGDLDEEKVSQRGFELVDSDTELWDEDGASPERRGSDGEEGEGGLSAQAGELGRESWEVIKAPYTKLYTILKSQADQFSSSDSTTIEELPMCDELRRALYSNPSLDLDLFLPDLNGATEIVTEDHRKQLCRHLPARAEGYTWTLVFSTSQHGFSLSSLYRKMNRIDSPILLFIQDTDCNVFGALTSCALKTSDHFYGTGESLLFSFTPELQVYNWTGDNMYFIKGNNESLSIGAGDGKFGLWLDGDLYQGRSEPCSTYGNEPLSPQQDFVVKTLECWAFI</sequence>
<accession>A0A8D8TRB3</accession>
<dbReference type="InterPro" id="IPR036779">
    <property type="entry name" value="LysM_dom_sf"/>
</dbReference>
<reference evidence="8" key="1">
    <citation type="submission" date="2021-05" db="EMBL/GenBank/DDBJ databases">
        <authorList>
            <person name="Alioto T."/>
            <person name="Alioto T."/>
            <person name="Gomez Garrido J."/>
        </authorList>
    </citation>
    <scope>NUCLEOTIDE SEQUENCE</scope>
</reference>
<dbReference type="GO" id="GO:0005634">
    <property type="term" value="C:nucleus"/>
    <property type="evidence" value="ECO:0007669"/>
    <property type="project" value="TreeGrafter"/>
</dbReference>
<feature type="domain" description="TLDc" evidence="7">
    <location>
        <begin position="1191"/>
        <end position="1352"/>
    </location>
</feature>
<dbReference type="CDD" id="cd00118">
    <property type="entry name" value="LysM"/>
    <property type="match status" value="1"/>
</dbReference>
<feature type="region of interest" description="Disordered" evidence="5">
    <location>
        <begin position="34"/>
        <end position="54"/>
    </location>
</feature>
<feature type="compositionally biased region" description="Basic residues" evidence="5">
    <location>
        <begin position="118"/>
        <end position="132"/>
    </location>
</feature>
<feature type="domain" description="LysM" evidence="6">
    <location>
        <begin position="252"/>
        <end position="295"/>
    </location>
</feature>
<evidence type="ECO:0000256" key="4">
    <source>
        <dbReference type="ARBA" id="ARBA00040604"/>
    </source>
</evidence>
<dbReference type="SMART" id="SM00257">
    <property type="entry name" value="LysM"/>
    <property type="match status" value="1"/>
</dbReference>
<evidence type="ECO:0000256" key="3">
    <source>
        <dbReference type="ARBA" id="ARBA00023128"/>
    </source>
</evidence>
<evidence type="ECO:0000256" key="2">
    <source>
        <dbReference type="ARBA" id="ARBA00009540"/>
    </source>
</evidence>
<dbReference type="EMBL" id="HBUF01311793">
    <property type="protein sequence ID" value="CAG6693310.1"/>
    <property type="molecule type" value="Transcribed_RNA"/>
</dbReference>
<dbReference type="GO" id="GO:0006979">
    <property type="term" value="P:response to oxidative stress"/>
    <property type="evidence" value="ECO:0007669"/>
    <property type="project" value="TreeGrafter"/>
</dbReference>
<dbReference type="SMART" id="SM00584">
    <property type="entry name" value="TLDc"/>
    <property type="match status" value="1"/>
</dbReference>
<dbReference type="SUPFAM" id="SSF54106">
    <property type="entry name" value="LysM domain"/>
    <property type="match status" value="1"/>
</dbReference>
<evidence type="ECO:0000259" key="6">
    <source>
        <dbReference type="PROSITE" id="PS51782"/>
    </source>
</evidence>
<evidence type="ECO:0000256" key="5">
    <source>
        <dbReference type="SAM" id="MobiDB-lite"/>
    </source>
</evidence>
<feature type="compositionally biased region" description="Polar residues" evidence="5">
    <location>
        <begin position="134"/>
        <end position="144"/>
    </location>
</feature>
<feature type="region of interest" description="Disordered" evidence="5">
    <location>
        <begin position="494"/>
        <end position="591"/>
    </location>
</feature>
<feature type="compositionally biased region" description="Basic and acidic residues" evidence="5">
    <location>
        <begin position="625"/>
        <end position="636"/>
    </location>
</feature>
<feature type="compositionally biased region" description="Polar residues" evidence="5">
    <location>
        <begin position="176"/>
        <end position="193"/>
    </location>
</feature>
<feature type="compositionally biased region" description="Low complexity" evidence="5">
    <location>
        <begin position="571"/>
        <end position="585"/>
    </location>
</feature>
<feature type="region of interest" description="Disordered" evidence="5">
    <location>
        <begin position="171"/>
        <end position="197"/>
    </location>
</feature>
<feature type="compositionally biased region" description="Polar residues" evidence="5">
    <location>
        <begin position="531"/>
        <end position="548"/>
    </location>
</feature>
<dbReference type="InterPro" id="IPR006571">
    <property type="entry name" value="TLDc_dom"/>
</dbReference>
<organism evidence="8">
    <name type="scientific">Cacopsylla melanoneura</name>
    <dbReference type="NCBI Taxonomy" id="428564"/>
    <lineage>
        <taxon>Eukaryota</taxon>
        <taxon>Metazoa</taxon>
        <taxon>Ecdysozoa</taxon>
        <taxon>Arthropoda</taxon>
        <taxon>Hexapoda</taxon>
        <taxon>Insecta</taxon>
        <taxon>Pterygota</taxon>
        <taxon>Neoptera</taxon>
        <taxon>Paraneoptera</taxon>
        <taxon>Hemiptera</taxon>
        <taxon>Sternorrhyncha</taxon>
        <taxon>Psylloidea</taxon>
        <taxon>Psyllidae</taxon>
        <taxon>Psyllinae</taxon>
        <taxon>Cacopsylla</taxon>
    </lineage>
</organism>
<feature type="compositionally biased region" description="Basic and acidic residues" evidence="5">
    <location>
        <begin position="605"/>
        <end position="616"/>
    </location>
</feature>
<feature type="compositionally biased region" description="Polar residues" evidence="5">
    <location>
        <begin position="856"/>
        <end position="865"/>
    </location>
</feature>
<proteinExistence type="inferred from homology"/>
<dbReference type="Pfam" id="PF07534">
    <property type="entry name" value="TLD"/>
    <property type="match status" value="1"/>
</dbReference>
<feature type="compositionally biased region" description="Low complexity" evidence="5">
    <location>
        <begin position="936"/>
        <end position="953"/>
    </location>
</feature>
<dbReference type="Gene3D" id="3.10.350.10">
    <property type="entry name" value="LysM domain"/>
    <property type="match status" value="1"/>
</dbReference>
<feature type="region of interest" description="Disordered" evidence="5">
    <location>
        <begin position="297"/>
        <end position="354"/>
    </location>
</feature>
<evidence type="ECO:0000313" key="8">
    <source>
        <dbReference type="EMBL" id="CAG6693310.1"/>
    </source>
</evidence>
<comment type="similarity">
    <text evidence="2">Belongs to the OXR1 family.</text>
</comment>
<dbReference type="InterPro" id="IPR018392">
    <property type="entry name" value="LysM"/>
</dbReference>
<feature type="region of interest" description="Disordered" evidence="5">
    <location>
        <begin position="774"/>
        <end position="800"/>
    </location>
</feature>
<protein>
    <recommendedName>
        <fullName evidence="4">Oxidation resistance protein 1</fullName>
    </recommendedName>
</protein>
<feature type="compositionally biased region" description="Basic and acidic residues" evidence="5">
    <location>
        <begin position="515"/>
        <end position="530"/>
    </location>
</feature>
<feature type="region of interest" description="Disordered" evidence="5">
    <location>
        <begin position="886"/>
        <end position="909"/>
    </location>
</feature>
<feature type="region of interest" description="Disordered" evidence="5">
    <location>
        <begin position="605"/>
        <end position="654"/>
    </location>
</feature>
<dbReference type="PANTHER" id="PTHR23354">
    <property type="entry name" value="NUCLEOLAR PROTEIN 7/ESTROGEN RECEPTOR COACTIVATOR-RELATED"/>
    <property type="match status" value="1"/>
</dbReference>
<feature type="region of interest" description="Disordered" evidence="5">
    <location>
        <begin position="1097"/>
        <end position="1120"/>
    </location>
</feature>